<evidence type="ECO:0000256" key="4">
    <source>
        <dbReference type="ARBA" id="ARBA00022777"/>
    </source>
</evidence>
<dbReference type="GO" id="GO:0005524">
    <property type="term" value="F:ATP binding"/>
    <property type="evidence" value="ECO:0007669"/>
    <property type="project" value="UniProtKB-KW"/>
</dbReference>
<dbReference type="EMBL" id="CADEPI010000111">
    <property type="protein sequence ID" value="CAB3375383.1"/>
    <property type="molecule type" value="Genomic_DNA"/>
</dbReference>
<keyword evidence="7" id="KW-0812">Transmembrane</keyword>
<dbReference type="SUPFAM" id="SSF53335">
    <property type="entry name" value="S-adenosyl-L-methionine-dependent methyltransferases"/>
    <property type="match status" value="1"/>
</dbReference>
<keyword evidence="10" id="KW-1185">Reference proteome</keyword>
<evidence type="ECO:0000256" key="7">
    <source>
        <dbReference type="SAM" id="Phobius"/>
    </source>
</evidence>
<keyword evidence="7" id="KW-1133">Transmembrane helix</keyword>
<dbReference type="PANTHER" id="PTHR46161:SF3">
    <property type="entry name" value="NUCLEOSIDE DIPHOSPHATE KINASE DDB_G0292928-RELATED"/>
    <property type="match status" value="1"/>
</dbReference>
<dbReference type="Gene3D" id="3.40.50.150">
    <property type="entry name" value="Vaccinia Virus protein VP39"/>
    <property type="match status" value="1"/>
</dbReference>
<feature type="domain" description="Nucleoside diphosphate kinase-like" evidence="8">
    <location>
        <begin position="8"/>
        <end position="136"/>
    </location>
</feature>
<organism evidence="9 10">
    <name type="scientific">Cloeon dipterum</name>
    <dbReference type="NCBI Taxonomy" id="197152"/>
    <lineage>
        <taxon>Eukaryota</taxon>
        <taxon>Metazoa</taxon>
        <taxon>Ecdysozoa</taxon>
        <taxon>Arthropoda</taxon>
        <taxon>Hexapoda</taxon>
        <taxon>Insecta</taxon>
        <taxon>Pterygota</taxon>
        <taxon>Palaeoptera</taxon>
        <taxon>Ephemeroptera</taxon>
        <taxon>Pisciforma</taxon>
        <taxon>Baetidae</taxon>
        <taxon>Cloeon</taxon>
    </lineage>
</organism>
<evidence type="ECO:0000256" key="1">
    <source>
        <dbReference type="ARBA" id="ARBA00008142"/>
    </source>
</evidence>
<protein>
    <recommendedName>
        <fullName evidence="8">Nucleoside diphosphate kinase-like domain-containing protein</fullName>
    </recommendedName>
</protein>
<keyword evidence="4" id="KW-0418">Kinase</keyword>
<dbReference type="PROSITE" id="PS51374">
    <property type="entry name" value="NDPK_LIKE"/>
    <property type="match status" value="1"/>
</dbReference>
<dbReference type="OrthoDB" id="66144at2759"/>
<dbReference type="CDD" id="cd02440">
    <property type="entry name" value="AdoMet_MTases"/>
    <property type="match status" value="1"/>
</dbReference>
<dbReference type="InterPro" id="IPR029063">
    <property type="entry name" value="SAM-dependent_MTases_sf"/>
</dbReference>
<dbReference type="SUPFAM" id="SSF54919">
    <property type="entry name" value="Nucleoside diphosphate kinase, NDK"/>
    <property type="match status" value="1"/>
</dbReference>
<dbReference type="Proteomes" id="UP000494165">
    <property type="component" value="Unassembled WGS sequence"/>
</dbReference>
<gene>
    <name evidence="9" type="ORF">CLODIP_2_CD08658</name>
</gene>
<comment type="similarity">
    <text evidence="1 6">Belongs to the NDK family.</text>
</comment>
<dbReference type="AlphaFoldDB" id="A0A8S1D3G2"/>
<evidence type="ECO:0000256" key="5">
    <source>
        <dbReference type="ARBA" id="ARBA00022840"/>
    </source>
</evidence>
<reference evidence="9 10" key="1">
    <citation type="submission" date="2020-04" db="EMBL/GenBank/DDBJ databases">
        <authorList>
            <person name="Alioto T."/>
            <person name="Alioto T."/>
            <person name="Gomez Garrido J."/>
        </authorList>
    </citation>
    <scope>NUCLEOTIDE SEQUENCE [LARGE SCALE GENOMIC DNA]</scope>
</reference>
<dbReference type="Gene3D" id="3.30.70.141">
    <property type="entry name" value="Nucleoside diphosphate kinase-like domain"/>
    <property type="match status" value="1"/>
</dbReference>
<evidence type="ECO:0000256" key="6">
    <source>
        <dbReference type="PROSITE-ProRule" id="PRU00706"/>
    </source>
</evidence>
<dbReference type="Pfam" id="PF00334">
    <property type="entry name" value="NDK"/>
    <property type="match status" value="1"/>
</dbReference>
<dbReference type="GO" id="GO:0016301">
    <property type="term" value="F:kinase activity"/>
    <property type="evidence" value="ECO:0007669"/>
    <property type="project" value="UniProtKB-KW"/>
</dbReference>
<evidence type="ECO:0000259" key="8">
    <source>
        <dbReference type="SMART" id="SM00562"/>
    </source>
</evidence>
<name>A0A8S1D3G2_9INSE</name>
<evidence type="ECO:0000313" key="9">
    <source>
        <dbReference type="EMBL" id="CAB3375383.1"/>
    </source>
</evidence>
<dbReference type="InterPro" id="IPR034907">
    <property type="entry name" value="NDK-like_dom"/>
</dbReference>
<dbReference type="PANTHER" id="PTHR46161">
    <property type="entry name" value="NUCLEOSIDE DIPHOSPHATE KINASE"/>
    <property type="match status" value="1"/>
</dbReference>
<keyword evidence="7" id="KW-0472">Membrane</keyword>
<keyword evidence="3" id="KW-0547">Nucleotide-binding</keyword>
<sequence>MYVVPKGLQLTLAIIKPHVVKAPHALQGVNKAILDHGFTVVASKTISLSENQAASFYIEHKDRFFYQRLVNFMASGPVEVKILAKEDAIKEWRQLLGPTKVFRTIFSDPESLRGAYGLTDTRNAPRICFKMPDVGHFLIGLSGGAAVAVTAVCIPFVTPALRRVCLPYVPATTQQLANVRAALQAPWPGAQGQVQRRLVDLGSGDGRVVELGASLGVESLGVELNPWLVAYSRARALRMARPRPRYLRTDLFRFSLAPFSDVVVFGVEQMMEELERKMRAELVSGARVVACRFPLPNWTPLAEFGSGVDTVWLYKVKS</sequence>
<keyword evidence="2" id="KW-0808">Transferase</keyword>
<dbReference type="InterPro" id="IPR036850">
    <property type="entry name" value="NDK-like_dom_sf"/>
</dbReference>
<accession>A0A8S1D3G2</accession>
<dbReference type="SMART" id="SM00562">
    <property type="entry name" value="NDK"/>
    <property type="match status" value="1"/>
</dbReference>
<evidence type="ECO:0000256" key="3">
    <source>
        <dbReference type="ARBA" id="ARBA00022741"/>
    </source>
</evidence>
<evidence type="ECO:0000256" key="2">
    <source>
        <dbReference type="ARBA" id="ARBA00022679"/>
    </source>
</evidence>
<keyword evidence="5" id="KW-0067">ATP-binding</keyword>
<comment type="caution">
    <text evidence="6">Lacks conserved residue(s) required for the propagation of feature annotation.</text>
</comment>
<proteinExistence type="inferred from homology"/>
<feature type="transmembrane region" description="Helical" evidence="7">
    <location>
        <begin position="134"/>
        <end position="157"/>
    </location>
</feature>
<evidence type="ECO:0000313" key="10">
    <source>
        <dbReference type="Proteomes" id="UP000494165"/>
    </source>
</evidence>
<comment type="caution">
    <text evidence="9">The sequence shown here is derived from an EMBL/GenBank/DDBJ whole genome shotgun (WGS) entry which is preliminary data.</text>
</comment>